<dbReference type="PANTHER" id="PTHR42681:SF1">
    <property type="entry name" value="MALONYL-COA-ACYL CARRIER PROTEIN TRANSACYLASE, MITOCHONDRIAL"/>
    <property type="match status" value="1"/>
</dbReference>
<dbReference type="SUPFAM" id="SSF52151">
    <property type="entry name" value="FabD/lysophospholipase-like"/>
    <property type="match status" value="1"/>
</dbReference>
<dbReference type="InterPro" id="IPR013785">
    <property type="entry name" value="Aldolase_TIM"/>
</dbReference>
<dbReference type="PANTHER" id="PTHR42681">
    <property type="entry name" value="MALONYL-COA-ACYL CARRIER PROTEIN TRANSACYLASE, MITOCHONDRIAL"/>
    <property type="match status" value="1"/>
</dbReference>
<evidence type="ECO:0000256" key="2">
    <source>
        <dbReference type="ARBA" id="ARBA00022679"/>
    </source>
</evidence>
<feature type="domain" description="Malonyl-CoA:ACP transacylase (MAT)" evidence="5">
    <location>
        <begin position="5"/>
        <end position="294"/>
    </location>
</feature>
<dbReference type="EC" id="2.3.1.39" evidence="1"/>
<dbReference type="InterPro" id="IPR014043">
    <property type="entry name" value="Acyl_transferase_dom"/>
</dbReference>
<dbReference type="SMART" id="SM00827">
    <property type="entry name" value="PKS_AT"/>
    <property type="match status" value="1"/>
</dbReference>
<dbReference type="Proteomes" id="UP000199659">
    <property type="component" value="Unassembled WGS sequence"/>
</dbReference>
<accession>A0A1I6L495</accession>
<dbReference type="InterPro" id="IPR016035">
    <property type="entry name" value="Acyl_Trfase/lysoPLipase"/>
</dbReference>
<evidence type="ECO:0000313" key="6">
    <source>
        <dbReference type="EMBL" id="SFR98070.1"/>
    </source>
</evidence>
<dbReference type="SUPFAM" id="SSF51412">
    <property type="entry name" value="Inosine monophosphate dehydrogenase (IMPDH)"/>
    <property type="match status" value="1"/>
</dbReference>
<dbReference type="Pfam" id="PF00698">
    <property type="entry name" value="Acyl_transf_1"/>
    <property type="match status" value="1"/>
</dbReference>
<dbReference type="STRING" id="37658.SAMN05661086_03033"/>
<dbReference type="GO" id="GO:0005829">
    <property type="term" value="C:cytosol"/>
    <property type="evidence" value="ECO:0007669"/>
    <property type="project" value="TreeGrafter"/>
</dbReference>
<protein>
    <recommendedName>
        <fullName evidence="1">[acyl-carrier-protein] S-malonyltransferase</fullName>
        <ecNumber evidence="1">2.3.1.39</ecNumber>
    </recommendedName>
</protein>
<dbReference type="InterPro" id="IPR001227">
    <property type="entry name" value="Ac_transferase_dom_sf"/>
</dbReference>
<comment type="catalytic activity">
    <reaction evidence="4">
        <text>holo-[ACP] + malonyl-CoA = malonyl-[ACP] + CoA</text>
        <dbReference type="Rhea" id="RHEA:41792"/>
        <dbReference type="Rhea" id="RHEA-COMP:9623"/>
        <dbReference type="Rhea" id="RHEA-COMP:9685"/>
        <dbReference type="ChEBI" id="CHEBI:57287"/>
        <dbReference type="ChEBI" id="CHEBI:57384"/>
        <dbReference type="ChEBI" id="CHEBI:64479"/>
        <dbReference type="ChEBI" id="CHEBI:78449"/>
        <dbReference type="EC" id="2.3.1.39"/>
    </reaction>
</comment>
<keyword evidence="3 6" id="KW-0012">Acyltransferase</keyword>
<sequence length="729" mass="82766">MITYAFPGQGSQFVGMGEELFDLFPDIVEKADAILGYSIRSLCLEDQLNVLGNTQFTQPALFVVNALTYLKEIRAGNNEPDYVLGHSLGEYNALFAAGVFDFETGLKLVKLRGQLMSKVQGGAMAAVLNFPEDKIEQMLEQEGVSDRVSIANYNTPSQIVIAGPIIEINNLKEKMEAAGAKYSILKVSGAFHSRHMKAIQSQFADYIQNMEFREPKIPIISNYTAREYEPGNIQELLLEQLVKPVKWTESIRYLMGKGNMEFKQIGPGFVIKRLIEAIQKNSEPLIVHNFKSNLGIEAFRKEFFTYCNYVVGGMGNGISSEQLVTKLGESKIIGFLGTYGRDIEKVERELSKIKMKLSSFQTVGMNLVYNMSEPEKMRDYFELLYKYDLKLIEISSYLNITPNVVEYRLKGLSKTSDNAIHTKHHIFVKVSRIEVAELFMSPPPEKLIQKLLEENRITKEEAELGRNISVCSCLCIESGKDMDIGMGQLLIESMKKRRDLVREKYKITNQIYIGLAGGIGTPVMAANAFELGAEYITTGSINQCTVEAGTSEKVKNILSEINLFDTTYVPSKILFEWGGKCSVVKKGTFFPYRANKLYELYSQFDNLSEIDEDTKNQLERKYFNKSFLEICSEIYKTQGNAEELLKDRNTMISVFKWYFDYAVMEAIKGNSESQTSFLIYSTPAMGSFNEWVKGSEWEDWRNRHVDEIAMKIMSEAEEIIKNKYRAADV</sequence>
<keyword evidence="7" id="KW-1185">Reference proteome</keyword>
<gene>
    <name evidence="6" type="ORF">SAMN05661086_03033</name>
</gene>
<dbReference type="GO" id="GO:0004314">
    <property type="term" value="F:[acyl-carrier-protein] S-malonyltransferase activity"/>
    <property type="evidence" value="ECO:0007669"/>
    <property type="project" value="UniProtKB-EC"/>
</dbReference>
<dbReference type="OrthoDB" id="9805460at2"/>
<evidence type="ECO:0000259" key="5">
    <source>
        <dbReference type="SMART" id="SM00827"/>
    </source>
</evidence>
<evidence type="ECO:0000313" key="7">
    <source>
        <dbReference type="Proteomes" id="UP000199659"/>
    </source>
</evidence>
<dbReference type="InterPro" id="IPR050858">
    <property type="entry name" value="Mal-CoA-ACP_Trans/PKS_FabD"/>
</dbReference>
<organism evidence="6 7">
    <name type="scientific">Anaeromicropila populeti</name>
    <dbReference type="NCBI Taxonomy" id="37658"/>
    <lineage>
        <taxon>Bacteria</taxon>
        <taxon>Bacillati</taxon>
        <taxon>Bacillota</taxon>
        <taxon>Clostridia</taxon>
        <taxon>Lachnospirales</taxon>
        <taxon>Lachnospiraceae</taxon>
        <taxon>Anaeromicropila</taxon>
    </lineage>
</organism>
<keyword evidence="2 6" id="KW-0808">Transferase</keyword>
<dbReference type="EMBL" id="FOYZ01000013">
    <property type="protein sequence ID" value="SFR98070.1"/>
    <property type="molecule type" value="Genomic_DNA"/>
</dbReference>
<dbReference type="InterPro" id="IPR049489">
    <property type="entry name" value="FabD-like_helical_ins"/>
</dbReference>
<evidence type="ECO:0000256" key="3">
    <source>
        <dbReference type="ARBA" id="ARBA00023315"/>
    </source>
</evidence>
<dbReference type="Gene3D" id="3.40.366.10">
    <property type="entry name" value="Malonyl-Coenzyme A Acyl Carrier Protein, domain 2"/>
    <property type="match status" value="1"/>
</dbReference>
<reference evidence="6 7" key="1">
    <citation type="submission" date="2016-10" db="EMBL/GenBank/DDBJ databases">
        <authorList>
            <person name="de Groot N.N."/>
        </authorList>
    </citation>
    <scope>NUCLEOTIDE SEQUENCE [LARGE SCALE GENOMIC DNA]</scope>
    <source>
        <strain evidence="6 7">743A</strain>
    </source>
</reference>
<dbReference type="InterPro" id="IPR004410">
    <property type="entry name" value="Malonyl_CoA-ACP_transAc_FabD"/>
</dbReference>
<dbReference type="Gene3D" id="3.20.20.70">
    <property type="entry name" value="Aldolase class I"/>
    <property type="match status" value="1"/>
</dbReference>
<evidence type="ECO:0000256" key="1">
    <source>
        <dbReference type="ARBA" id="ARBA00013258"/>
    </source>
</evidence>
<dbReference type="Pfam" id="PF21607">
    <property type="entry name" value="FabD_helical_ins"/>
    <property type="match status" value="1"/>
</dbReference>
<dbReference type="RefSeq" id="WP_092562536.1">
    <property type="nucleotide sequence ID" value="NZ_FOYZ01000013.1"/>
</dbReference>
<dbReference type="AlphaFoldDB" id="A0A1I6L495"/>
<proteinExistence type="predicted"/>
<dbReference type="NCBIfam" id="TIGR00128">
    <property type="entry name" value="fabD"/>
    <property type="match status" value="1"/>
</dbReference>
<evidence type="ECO:0000256" key="4">
    <source>
        <dbReference type="ARBA" id="ARBA00048462"/>
    </source>
</evidence>
<dbReference type="Gene3D" id="3.30.70.250">
    <property type="entry name" value="Malonyl-CoA ACP transacylase, ACP-binding"/>
    <property type="match status" value="1"/>
</dbReference>
<dbReference type="GO" id="GO:0006633">
    <property type="term" value="P:fatty acid biosynthetic process"/>
    <property type="evidence" value="ECO:0007669"/>
    <property type="project" value="TreeGrafter"/>
</dbReference>
<dbReference type="InterPro" id="IPR016036">
    <property type="entry name" value="Malonyl_transacylase_ACP-bd"/>
</dbReference>
<name>A0A1I6L495_9FIRM</name>
<dbReference type="SUPFAM" id="SSF55048">
    <property type="entry name" value="Probable ACP-binding domain of malonyl-CoA ACP transacylase"/>
    <property type="match status" value="1"/>
</dbReference>